<feature type="transmembrane region" description="Helical" evidence="1">
    <location>
        <begin position="141"/>
        <end position="170"/>
    </location>
</feature>
<feature type="transmembrane region" description="Helical" evidence="1">
    <location>
        <begin position="28"/>
        <end position="47"/>
    </location>
</feature>
<evidence type="ECO:0000313" key="2">
    <source>
        <dbReference type="EMBL" id="SUO04545.1"/>
    </source>
</evidence>
<dbReference type="RefSeq" id="WP_022790039.1">
    <property type="nucleotide sequence ID" value="NZ_UHFX01000003.1"/>
</dbReference>
<evidence type="ECO:0000256" key="1">
    <source>
        <dbReference type="SAM" id="Phobius"/>
    </source>
</evidence>
<dbReference type="OrthoDB" id="138672at2"/>
<name>A0A380LMU6_9FIRM</name>
<dbReference type="EMBL" id="UHFX01000003">
    <property type="protein sequence ID" value="SUO04545.1"/>
    <property type="molecule type" value="Genomic_DNA"/>
</dbReference>
<evidence type="ECO:0000313" key="3">
    <source>
        <dbReference type="Proteomes" id="UP000255523"/>
    </source>
</evidence>
<protein>
    <submittedName>
        <fullName evidence="2">Uncharacterized protein</fullName>
    </submittedName>
</protein>
<feature type="transmembrane region" description="Helical" evidence="1">
    <location>
        <begin position="316"/>
        <end position="341"/>
    </location>
</feature>
<feature type="transmembrane region" description="Helical" evidence="1">
    <location>
        <begin position="484"/>
        <end position="507"/>
    </location>
</feature>
<feature type="transmembrane region" description="Helical" evidence="1">
    <location>
        <begin position="67"/>
        <end position="90"/>
    </location>
</feature>
<reference evidence="2 3" key="1">
    <citation type="submission" date="2018-06" db="EMBL/GenBank/DDBJ databases">
        <authorList>
            <consortium name="Pathogen Informatics"/>
            <person name="Doyle S."/>
        </authorList>
    </citation>
    <scope>NUCLEOTIDE SEQUENCE [LARGE SCALE GENOMIC DNA]</scope>
    <source>
        <strain evidence="2 3">NCTC11087</strain>
    </source>
</reference>
<keyword evidence="1" id="KW-0812">Transmembrane</keyword>
<feature type="transmembrane region" description="Helical" evidence="1">
    <location>
        <begin position="250"/>
        <end position="273"/>
    </location>
</feature>
<dbReference type="AlphaFoldDB" id="A0A380LMU6"/>
<dbReference type="GeneID" id="77462419"/>
<keyword evidence="1" id="KW-1133">Transmembrane helix</keyword>
<keyword evidence="3" id="KW-1185">Reference proteome</keyword>
<accession>A0A380LMU6</accession>
<organism evidence="2 3">
    <name type="scientific">Faecalicoccus pleomorphus</name>
    <dbReference type="NCBI Taxonomy" id="1323"/>
    <lineage>
        <taxon>Bacteria</taxon>
        <taxon>Bacillati</taxon>
        <taxon>Bacillota</taxon>
        <taxon>Erysipelotrichia</taxon>
        <taxon>Erysipelotrichales</taxon>
        <taxon>Erysipelotrichaceae</taxon>
        <taxon>Faecalicoccus</taxon>
    </lineage>
</organism>
<keyword evidence="1" id="KW-0472">Membrane</keyword>
<feature type="transmembrane region" description="Helical" evidence="1">
    <location>
        <begin position="513"/>
        <end position="538"/>
    </location>
</feature>
<feature type="transmembrane region" description="Helical" evidence="1">
    <location>
        <begin position="442"/>
        <end position="463"/>
    </location>
</feature>
<proteinExistence type="predicted"/>
<sequence>MRDFLTVTKALFKANYGMDLKSKQGKKGIAVAAVLVVCLLPTFALLFNMFQTGFATHTVDLLIMEMGFAMICFLMLWTALFIFPSIFYFSNDLEHLLVLPITPRVIVASKFVIVYVSLLLVSLLGMVPMLIAYISAGNVNILSIVLFIPQILLIGAPTAFVASIFWMIILRLLPFFKNKDRFNMITGILSIGIAVLIGIGSSQLGANVENPMFLMDMLQNNPENLLKIVRIFANVPFAARSIVEVSFIDFLITLAITLILGVVFVICADRLYLSAARESKVSSAGKKKKVSYRNQGSVSWSYWKVEFLRLVRTPAYMANCVLSALVMPVMFIVMAIVTPGMSEIKEMLTSQAINIQDLVNLPLILVIAGAAVGFFAGSLNGISATAFSREGKNLDFVKYIPFDFTKQVMIKGSVGTLFSVLTCVLMLFSVHMILPYPIWYDLFFLLGSILTTVLVNAIAIFVDGIHPKTDWEDETSAVKNNMNVVLEFLISWAILAVTVAPFFLFGLMASWEMYSIIMLVIILLITIGFVIITPKVILKHLMQTSK</sequence>
<feature type="transmembrane region" description="Helical" evidence="1">
    <location>
        <begin position="182"/>
        <end position="206"/>
    </location>
</feature>
<feature type="transmembrane region" description="Helical" evidence="1">
    <location>
        <begin position="408"/>
        <end position="430"/>
    </location>
</feature>
<dbReference type="Proteomes" id="UP000255523">
    <property type="component" value="Unassembled WGS sequence"/>
</dbReference>
<feature type="transmembrane region" description="Helical" evidence="1">
    <location>
        <begin position="361"/>
        <end position="387"/>
    </location>
</feature>
<feature type="transmembrane region" description="Helical" evidence="1">
    <location>
        <begin position="111"/>
        <end position="135"/>
    </location>
</feature>
<gene>
    <name evidence="2" type="ORF">NCTC11087_01466</name>
</gene>